<evidence type="ECO:0000313" key="2">
    <source>
        <dbReference type="Proteomes" id="UP000179069"/>
    </source>
</evidence>
<proteinExistence type="predicted"/>
<gene>
    <name evidence="1" type="ORF">A2785_01565</name>
</gene>
<protein>
    <submittedName>
        <fullName evidence="1">Uncharacterized protein</fullName>
    </submittedName>
</protein>
<accession>A0A1G1VLH1</accession>
<dbReference type="EMBL" id="MHCI01000018">
    <property type="protein sequence ID" value="OGY16260.1"/>
    <property type="molecule type" value="Genomic_DNA"/>
</dbReference>
<dbReference type="InterPro" id="IPR023214">
    <property type="entry name" value="HAD_sf"/>
</dbReference>
<evidence type="ECO:0000313" key="1">
    <source>
        <dbReference type="EMBL" id="OGY16260.1"/>
    </source>
</evidence>
<dbReference type="SUPFAM" id="SSF56784">
    <property type="entry name" value="HAD-like"/>
    <property type="match status" value="1"/>
</dbReference>
<dbReference type="Proteomes" id="UP000179069">
    <property type="component" value="Unassembled WGS sequence"/>
</dbReference>
<organism evidence="1 2">
    <name type="scientific">Candidatus Chisholmbacteria bacterium RIFCSPHIGHO2_01_FULL_49_18</name>
    <dbReference type="NCBI Taxonomy" id="1797590"/>
    <lineage>
        <taxon>Bacteria</taxon>
        <taxon>Candidatus Chisholmiibacteriota</taxon>
    </lineage>
</organism>
<reference evidence="1 2" key="1">
    <citation type="journal article" date="2016" name="Nat. Commun.">
        <title>Thousands of microbial genomes shed light on interconnected biogeochemical processes in an aquifer system.</title>
        <authorList>
            <person name="Anantharaman K."/>
            <person name="Brown C.T."/>
            <person name="Hug L.A."/>
            <person name="Sharon I."/>
            <person name="Castelle C.J."/>
            <person name="Probst A.J."/>
            <person name="Thomas B.C."/>
            <person name="Singh A."/>
            <person name="Wilkins M.J."/>
            <person name="Karaoz U."/>
            <person name="Brodie E.L."/>
            <person name="Williams K.H."/>
            <person name="Hubbard S.S."/>
            <person name="Banfield J.F."/>
        </authorList>
    </citation>
    <scope>NUCLEOTIDE SEQUENCE [LARGE SCALE GENOMIC DNA]</scope>
</reference>
<sequence length="304" mass="34854">MKRVKVVLDFDGTLTDEARQARELKGIAQRMLAEKILKVPLKDVKRRYNRVRKAILSSPHKYHWSVNGLKATYAHEGAYLLNTSILQEVMRSDLNYLRAVMRKFPPNALDSVTLASNHLFHRGTIQVDPHFLKGAEELLVEIIKHPTIDPVILTNSETKKIEKNLKALKIGRKGTRNRFAYEIEILGDTRQYHMDPDWEQHFEHHRYGSTQILPVNEQFSIDLRRPVYHAVLKQILEEGFDEVVVVADGLSLAGALPLVMGLTFVLKKTGFTPEWCETCVREHPNGRVVNDLAELKEYLFGLVA</sequence>
<comment type="caution">
    <text evidence="1">The sequence shown here is derived from an EMBL/GenBank/DDBJ whole genome shotgun (WGS) entry which is preliminary data.</text>
</comment>
<name>A0A1G1VLH1_9BACT</name>
<dbReference type="Gene3D" id="3.40.50.1000">
    <property type="entry name" value="HAD superfamily/HAD-like"/>
    <property type="match status" value="1"/>
</dbReference>
<dbReference type="AlphaFoldDB" id="A0A1G1VLH1"/>
<dbReference type="InterPro" id="IPR036412">
    <property type="entry name" value="HAD-like_sf"/>
</dbReference>